<feature type="compositionally biased region" description="Low complexity" evidence="6">
    <location>
        <begin position="670"/>
        <end position="683"/>
    </location>
</feature>
<feature type="transmembrane region" description="Helical" evidence="7">
    <location>
        <begin position="338"/>
        <end position="355"/>
    </location>
</feature>
<feature type="transmembrane region" description="Helical" evidence="7">
    <location>
        <begin position="47"/>
        <end position="66"/>
    </location>
</feature>
<dbReference type="CDD" id="cd07731">
    <property type="entry name" value="ComA-like_MBL-fold"/>
    <property type="match status" value="1"/>
</dbReference>
<evidence type="ECO:0000256" key="5">
    <source>
        <dbReference type="ARBA" id="ARBA00023136"/>
    </source>
</evidence>
<proteinExistence type="predicted"/>
<dbReference type="Pfam" id="PF00753">
    <property type="entry name" value="Lactamase_B"/>
    <property type="match status" value="1"/>
</dbReference>
<dbReference type="GO" id="GO:0005886">
    <property type="term" value="C:plasma membrane"/>
    <property type="evidence" value="ECO:0007669"/>
    <property type="project" value="UniProtKB-SubCell"/>
</dbReference>
<evidence type="ECO:0000313" key="9">
    <source>
        <dbReference type="EMBL" id="CEA08188.1"/>
    </source>
</evidence>
<keyword evidence="2" id="KW-1003">Cell membrane</keyword>
<dbReference type="SMART" id="SM00849">
    <property type="entry name" value="Lactamase_B"/>
    <property type="match status" value="1"/>
</dbReference>
<evidence type="ECO:0000256" key="1">
    <source>
        <dbReference type="ARBA" id="ARBA00004651"/>
    </source>
</evidence>
<evidence type="ECO:0000256" key="3">
    <source>
        <dbReference type="ARBA" id="ARBA00022692"/>
    </source>
</evidence>
<keyword evidence="5 7" id="KW-0472">Membrane</keyword>
<dbReference type="NCBIfam" id="TIGR00360">
    <property type="entry name" value="ComEC_N-term"/>
    <property type="match status" value="1"/>
</dbReference>
<dbReference type="Gene3D" id="3.60.15.10">
    <property type="entry name" value="Ribonuclease Z/Hydroxyacylglutathione hydrolase-like"/>
    <property type="match status" value="1"/>
</dbReference>
<dbReference type="InterPro" id="IPR001279">
    <property type="entry name" value="Metallo-B-lactamas"/>
</dbReference>
<dbReference type="InterPro" id="IPR035681">
    <property type="entry name" value="ComA-like_MBL"/>
</dbReference>
<dbReference type="Pfam" id="PF03772">
    <property type="entry name" value="Competence"/>
    <property type="match status" value="1"/>
</dbReference>
<organism evidence="9">
    <name type="scientific">Arthrobacter saudimassiliensis</name>
    <dbReference type="NCBI Taxonomy" id="1461584"/>
    <lineage>
        <taxon>Bacteria</taxon>
        <taxon>Bacillati</taxon>
        <taxon>Actinomycetota</taxon>
        <taxon>Actinomycetes</taxon>
        <taxon>Micrococcales</taxon>
        <taxon>Micrococcaceae</taxon>
        <taxon>Arthrobacter</taxon>
    </lineage>
</organism>
<evidence type="ECO:0000256" key="6">
    <source>
        <dbReference type="SAM" id="MobiDB-lite"/>
    </source>
</evidence>
<dbReference type="AlphaFoldDB" id="A0A078MLN4"/>
<dbReference type="InterPro" id="IPR036866">
    <property type="entry name" value="RibonucZ/Hydroxyglut_hydro"/>
</dbReference>
<evidence type="ECO:0000256" key="4">
    <source>
        <dbReference type="ARBA" id="ARBA00022989"/>
    </source>
</evidence>
<feature type="transmembrane region" description="Helical" evidence="7">
    <location>
        <begin position="285"/>
        <end position="307"/>
    </location>
</feature>
<dbReference type="PANTHER" id="PTHR30619:SF1">
    <property type="entry name" value="RECOMBINATION PROTEIN 2"/>
    <property type="match status" value="1"/>
</dbReference>
<dbReference type="InterPro" id="IPR004477">
    <property type="entry name" value="ComEC_N"/>
</dbReference>
<feature type="transmembrane region" description="Helical" evidence="7">
    <location>
        <begin position="440"/>
        <end position="466"/>
    </location>
</feature>
<evidence type="ECO:0000259" key="8">
    <source>
        <dbReference type="SMART" id="SM00849"/>
    </source>
</evidence>
<feature type="transmembrane region" description="Helical" evidence="7">
    <location>
        <begin position="475"/>
        <end position="501"/>
    </location>
</feature>
<sequence>MRGLLGADAVPAVPQAITELRLVPVAAAAWAASWAAVRAEPPEGAAAAWFLLGLAAGCLAVGLVLARRSRTPAAGRSAAPARLLVSVAVPLGLAAAVFAAASAGAAARAPEQLRSADGPVSAVTELSIGSEPRPAGKDRFSDEPRWLLEARAERIIVAGEVLEAQVPLLVAGGEELAGLREGQRVRAVGQLRPGSAGAREAFVLELDAPPGPPARAGESPMPRAGGGAAEGAADRAAEVRSRFHARATGQAPFGERAAGLLPGMVLGDRSSLDTALEQQMKDTGLTHLTAVSGSNCGYVLAAGYLLARLARWPRALATAAALALLAAFTVVVGPDPSVLRAAVMGALGALALLAGRGRAVLSLLCLAVTVLLVADPWLGEDYGFILSVTATASLILLGPGLARSLAAHLPYPAAVVLSVPLAAQLGCSPVLVLLQPEVPVYSVAANLLAGPAVPVVTLAGMAGLVLDPLPMLPDLLLGVAAAAAAWVAAVAGVLAAAPGALLPWPGGAPGALLMAAACAGAVTLLLRSRRAAAGGAPQGDAPGRAVRHAPRSRLRSLLQVGAVLLAGILAAALPAPWPTAPAGAVPGNWVAAACDVGQGDAVVLRSGPDAAVLVDTGPEPEPVDRCLERLGIRRLDLLVLTHAHADHYGGLDGVLDGRPVQRILWSSADGSPPGTGAGRAAPPELAGSPTAAGEQGAAGSVRWQVLWPPDGQGGPQENDASLVLLAELDAGSGRRISILLTGDLEEEAARRMLARHQGLADGVDILKVAHHGARNGGTATIDAVDPALALVSVGADNTYGHPAPEILAGLARAGTRVARTDQLGTVVLAPGGGTEPGPALRVLALDSG</sequence>
<feature type="transmembrane region" description="Helical" evidence="7">
    <location>
        <begin position="384"/>
        <end position="402"/>
    </location>
</feature>
<feature type="transmembrane region" description="Helical" evidence="7">
    <location>
        <begin position="507"/>
        <end position="526"/>
    </location>
</feature>
<keyword evidence="3 7" id="KW-0812">Transmembrane</keyword>
<gene>
    <name evidence="9" type="ORF">BN1051_01526</name>
</gene>
<keyword evidence="4 7" id="KW-1133">Transmembrane helix</keyword>
<dbReference type="PANTHER" id="PTHR30619">
    <property type="entry name" value="DNA INTERNALIZATION/COMPETENCE PROTEIN COMEC/REC2"/>
    <property type="match status" value="1"/>
</dbReference>
<dbReference type="InterPro" id="IPR052159">
    <property type="entry name" value="Competence_DNA_uptake"/>
</dbReference>
<evidence type="ECO:0000256" key="2">
    <source>
        <dbReference type="ARBA" id="ARBA00022475"/>
    </source>
</evidence>
<feature type="transmembrane region" description="Helical" evidence="7">
    <location>
        <begin position="314"/>
        <end position="332"/>
    </location>
</feature>
<feature type="transmembrane region" description="Helical" evidence="7">
    <location>
        <begin position="414"/>
        <end position="434"/>
    </location>
</feature>
<comment type="subcellular location">
    <subcellularLocation>
        <location evidence="1">Cell membrane</location>
        <topology evidence="1">Multi-pass membrane protein</topology>
    </subcellularLocation>
</comment>
<evidence type="ECO:0000256" key="7">
    <source>
        <dbReference type="SAM" id="Phobius"/>
    </source>
</evidence>
<feature type="transmembrane region" description="Helical" evidence="7">
    <location>
        <begin position="87"/>
        <end position="107"/>
    </location>
</feature>
<name>A0A078MLN4_9MICC</name>
<dbReference type="SUPFAM" id="SSF56281">
    <property type="entry name" value="Metallo-hydrolase/oxidoreductase"/>
    <property type="match status" value="1"/>
</dbReference>
<dbReference type="EMBL" id="LN483070">
    <property type="protein sequence ID" value="CEA08188.1"/>
    <property type="molecule type" value="Genomic_DNA"/>
</dbReference>
<feature type="region of interest" description="Disordered" evidence="6">
    <location>
        <begin position="208"/>
        <end position="228"/>
    </location>
</feature>
<feature type="transmembrane region" description="Helical" evidence="7">
    <location>
        <begin position="360"/>
        <end position="378"/>
    </location>
</feature>
<feature type="transmembrane region" description="Helical" evidence="7">
    <location>
        <begin position="557"/>
        <end position="577"/>
    </location>
</feature>
<dbReference type="PATRIC" id="fig|1461584.3.peg.1515"/>
<accession>A0A078MLN4</accession>
<feature type="region of interest" description="Disordered" evidence="6">
    <location>
        <begin position="665"/>
        <end position="698"/>
    </location>
</feature>
<reference evidence="9" key="1">
    <citation type="submission" date="2014-07" db="EMBL/GenBank/DDBJ databases">
        <authorList>
            <person name="Urmite Genomes Urmite Genomes"/>
        </authorList>
    </citation>
    <scope>NUCLEOTIDE SEQUENCE</scope>
    <source>
        <strain evidence="9">11W110_air</strain>
    </source>
</reference>
<protein>
    <submittedName>
        <fullName evidence="9">ComEC family competence protein</fullName>
    </submittedName>
</protein>
<feature type="domain" description="Metallo-beta-lactamase" evidence="8">
    <location>
        <begin position="598"/>
        <end position="771"/>
    </location>
</feature>